<dbReference type="PANTHER" id="PTHR10587">
    <property type="entry name" value="GLYCOSYL TRANSFERASE-RELATED"/>
    <property type="match status" value="1"/>
</dbReference>
<keyword evidence="2 5" id="KW-0378">Hydrolase</keyword>
<name>A0A1K1LGB9_9BACT</name>
<dbReference type="EC" id="3.5.1.-" evidence="5"/>
<dbReference type="PROSITE" id="PS51677">
    <property type="entry name" value="NODB"/>
    <property type="match status" value="1"/>
</dbReference>
<evidence type="ECO:0000256" key="2">
    <source>
        <dbReference type="ARBA" id="ARBA00022801"/>
    </source>
</evidence>
<feature type="compositionally biased region" description="Basic and acidic residues" evidence="3">
    <location>
        <begin position="398"/>
        <end position="415"/>
    </location>
</feature>
<feature type="region of interest" description="Disordered" evidence="3">
    <location>
        <begin position="323"/>
        <end position="471"/>
    </location>
</feature>
<dbReference type="InterPro" id="IPR050248">
    <property type="entry name" value="Polysacc_deacetylase_ArnD"/>
</dbReference>
<evidence type="ECO:0000256" key="1">
    <source>
        <dbReference type="ARBA" id="ARBA00022723"/>
    </source>
</evidence>
<accession>A0A1K1LGB9</accession>
<dbReference type="KEGG" id="dpg:DESPIGER_1921"/>
<keyword evidence="6" id="KW-1185">Reference proteome</keyword>
<feature type="compositionally biased region" description="Polar residues" evidence="3">
    <location>
        <begin position="365"/>
        <end position="375"/>
    </location>
</feature>
<dbReference type="Pfam" id="PF01522">
    <property type="entry name" value="Polysacc_deac_1"/>
    <property type="match status" value="1"/>
</dbReference>
<dbReference type="InterPro" id="IPR011330">
    <property type="entry name" value="Glyco_hydro/deAcase_b/a-brl"/>
</dbReference>
<dbReference type="GO" id="GO:0046872">
    <property type="term" value="F:metal ion binding"/>
    <property type="evidence" value="ECO:0007669"/>
    <property type="project" value="UniProtKB-KW"/>
</dbReference>
<keyword evidence="1" id="KW-0479">Metal-binding</keyword>
<dbReference type="Gene3D" id="3.20.20.370">
    <property type="entry name" value="Glycoside hydrolase/deacetylase"/>
    <property type="match status" value="1"/>
</dbReference>
<dbReference type="Proteomes" id="UP000186323">
    <property type="component" value="Chromosome I"/>
</dbReference>
<proteinExistence type="predicted"/>
<dbReference type="PANTHER" id="PTHR10587:SF133">
    <property type="entry name" value="CHITIN DEACETYLASE 1-RELATED"/>
    <property type="match status" value="1"/>
</dbReference>
<organism evidence="5 6">
    <name type="scientific">Desulfovibrio piger</name>
    <dbReference type="NCBI Taxonomy" id="901"/>
    <lineage>
        <taxon>Bacteria</taxon>
        <taxon>Pseudomonadati</taxon>
        <taxon>Thermodesulfobacteriota</taxon>
        <taxon>Desulfovibrionia</taxon>
        <taxon>Desulfovibrionales</taxon>
        <taxon>Desulfovibrionaceae</taxon>
        <taxon>Desulfovibrio</taxon>
    </lineage>
</organism>
<evidence type="ECO:0000313" key="5">
    <source>
        <dbReference type="EMBL" id="SFV73746.1"/>
    </source>
</evidence>
<dbReference type="SUPFAM" id="SSF88713">
    <property type="entry name" value="Glycoside hydrolase/deacetylase"/>
    <property type="match status" value="1"/>
</dbReference>
<dbReference type="AlphaFoldDB" id="A0A1K1LGB9"/>
<protein>
    <submittedName>
        <fullName evidence="5">Peptidoglycan N-acetylglucosamine deacetylase</fullName>
        <ecNumber evidence="5">3.5.1.-</ecNumber>
    </submittedName>
</protein>
<dbReference type="GO" id="GO:0016020">
    <property type="term" value="C:membrane"/>
    <property type="evidence" value="ECO:0007669"/>
    <property type="project" value="TreeGrafter"/>
</dbReference>
<feature type="domain" description="NodB homology" evidence="4">
    <location>
        <begin position="126"/>
        <end position="307"/>
    </location>
</feature>
<evidence type="ECO:0000256" key="3">
    <source>
        <dbReference type="SAM" id="MobiDB-lite"/>
    </source>
</evidence>
<reference evidence="6" key="1">
    <citation type="submission" date="2016-10" db="EMBL/GenBank/DDBJ databases">
        <authorList>
            <person name="Wegmann U."/>
        </authorList>
    </citation>
    <scope>NUCLEOTIDE SEQUENCE [LARGE SCALE GENOMIC DNA]</scope>
</reference>
<gene>
    <name evidence="5" type="ORF">DESPIGER_1921</name>
</gene>
<evidence type="ECO:0000259" key="4">
    <source>
        <dbReference type="PROSITE" id="PS51677"/>
    </source>
</evidence>
<dbReference type="GO" id="GO:0016810">
    <property type="term" value="F:hydrolase activity, acting on carbon-nitrogen (but not peptide) bonds"/>
    <property type="evidence" value="ECO:0007669"/>
    <property type="project" value="InterPro"/>
</dbReference>
<evidence type="ECO:0000313" key="6">
    <source>
        <dbReference type="Proteomes" id="UP000186323"/>
    </source>
</evidence>
<sequence>MIFVPDKWSCSPGGPVLGRKTLQFRVEKMMLSRFRQGRGPVAGKDRDTRFPSRMGMGLLLAALLLLPGCAQAVPDAGVPLHVPAARTLPGPLEPAPLSALVLHDAGARQCRVYDGVRIIAQPMQENLCALSFDDGPSANTPQILDILAAHNIPATFFVLGRNAEHRPDLVQRIHDEGHEIGIHTYSHPNLRHLNQAAQSEQIGRVQRFLRTLGIEARFLRPPYGSFNDITLKAAEQMDLKVVLWSLDSEDWRGVREDYAALVNTRGQRYVNNDLRGIFLFHDTVHGTLENLPRIIAQLQAGGCQRFVTVSDFLDGSLDPEPPLLMARHNRHPLPDGRELMPPESFPDVQWAGQGRGRSGFDAAQRASSTRDTSLTWAAGSTPVPMARSSSPRWGKAAEQAREQQARRQERLEQERQAAAARGQPQPAGPVHAVRGTVTPQRDFGTSAGEVYPGSRPVSSVEELAPATSVQQ</sequence>
<dbReference type="EMBL" id="LT630450">
    <property type="protein sequence ID" value="SFV73746.1"/>
    <property type="molecule type" value="Genomic_DNA"/>
</dbReference>
<dbReference type="InterPro" id="IPR002509">
    <property type="entry name" value="NODB_dom"/>
</dbReference>
<dbReference type="CDD" id="cd10917">
    <property type="entry name" value="CE4_NodB_like_6s_7s"/>
    <property type="match status" value="1"/>
</dbReference>
<dbReference type="GO" id="GO:0005975">
    <property type="term" value="P:carbohydrate metabolic process"/>
    <property type="evidence" value="ECO:0007669"/>
    <property type="project" value="InterPro"/>
</dbReference>